<reference evidence="2 3" key="1">
    <citation type="submission" date="2022-10" db="EMBL/GenBank/DDBJ databases">
        <title>Luteolibacter arcticus strain CCTCC AB 2014275, whole genome shotgun sequencing project.</title>
        <authorList>
            <person name="Zhao G."/>
            <person name="Shen L."/>
        </authorList>
    </citation>
    <scope>NUCLEOTIDE SEQUENCE [LARGE SCALE GENOMIC DNA]</scope>
    <source>
        <strain evidence="2 3">CCTCC AB 2014275</strain>
    </source>
</reference>
<evidence type="ECO:0000259" key="1">
    <source>
        <dbReference type="Pfam" id="PF00534"/>
    </source>
</evidence>
<dbReference type="InterPro" id="IPR001296">
    <property type="entry name" value="Glyco_trans_1"/>
</dbReference>
<protein>
    <submittedName>
        <fullName evidence="2">Glycosyltransferase family 4 protein</fullName>
    </submittedName>
</protein>
<proteinExistence type="predicted"/>
<keyword evidence="3" id="KW-1185">Reference proteome</keyword>
<dbReference type="Pfam" id="PF00534">
    <property type="entry name" value="Glycos_transf_1"/>
    <property type="match status" value="1"/>
</dbReference>
<dbReference type="CDD" id="cd03801">
    <property type="entry name" value="GT4_PimA-like"/>
    <property type="match status" value="1"/>
</dbReference>
<comment type="caution">
    <text evidence="2">The sequence shown here is derived from an EMBL/GenBank/DDBJ whole genome shotgun (WGS) entry which is preliminary data.</text>
</comment>
<dbReference type="InterPro" id="IPR038013">
    <property type="entry name" value="ALG11"/>
</dbReference>
<dbReference type="PANTHER" id="PTHR45919">
    <property type="entry name" value="GDP-MAN:MAN(3)GLCNAC(2)-PP-DOL ALPHA-1,2-MANNOSYLTRANSFERASE"/>
    <property type="match status" value="1"/>
</dbReference>
<dbReference type="EMBL" id="JAPDDT010000014">
    <property type="protein sequence ID" value="MCW1925377.1"/>
    <property type="molecule type" value="Genomic_DNA"/>
</dbReference>
<evidence type="ECO:0000313" key="2">
    <source>
        <dbReference type="EMBL" id="MCW1925377.1"/>
    </source>
</evidence>
<dbReference type="Proteomes" id="UP001320876">
    <property type="component" value="Unassembled WGS sequence"/>
</dbReference>
<accession>A0ABT3GPD0</accession>
<dbReference type="SUPFAM" id="SSF53756">
    <property type="entry name" value="UDP-Glycosyltransferase/glycogen phosphorylase"/>
    <property type="match status" value="1"/>
</dbReference>
<dbReference type="PANTHER" id="PTHR45919:SF1">
    <property type="entry name" value="GDP-MAN:MAN(3)GLCNAC(2)-PP-DOL ALPHA-1,2-MANNOSYLTRANSFERASE"/>
    <property type="match status" value="1"/>
</dbReference>
<dbReference type="RefSeq" id="WP_264489485.1">
    <property type="nucleotide sequence ID" value="NZ_JAPDDT010000014.1"/>
</dbReference>
<gene>
    <name evidence="2" type="ORF">OKA05_22645</name>
</gene>
<dbReference type="Gene3D" id="3.40.50.2000">
    <property type="entry name" value="Glycogen Phosphorylase B"/>
    <property type="match status" value="1"/>
</dbReference>
<name>A0ABT3GPD0_9BACT</name>
<sequence length="391" mass="43212">MANPLQPEILIAHPWMGRGGSEATAMWTLHALQDRARVTFTTASPVDWEDLNATYGTRVFPDKVTLLQAPRLPGVNSGTVLAFWQRAWFERFCRTLGEKFDACISAYNPIHFGQRAIQLIGDFSFDEKCRLALYPTATGQAHHRPSFVRQAYLSIGEHLARRHDEPTLAADDLVVANSKWTAARLREHFPLDRAPVLYPPSTPAGPEAADREPFSFVAMNRIAPEKEIEAIIAILDRVRAAGRPATLDLLGGFGDDCYSRRIRQMVAERGEWVRTPGFLGPQEKTALFASRSFGLHACRVEAFGIAVAEMAAAGLIPFVPAEGGSAEIAANESLVYQNPADAAGKILAVLNQPESHEPLRRSLRENVARFAPEHFAVRLVEIVQDFLGRPI</sequence>
<evidence type="ECO:0000313" key="3">
    <source>
        <dbReference type="Proteomes" id="UP001320876"/>
    </source>
</evidence>
<feature type="domain" description="Glycosyl transferase family 1" evidence="1">
    <location>
        <begin position="210"/>
        <end position="366"/>
    </location>
</feature>
<organism evidence="2 3">
    <name type="scientific">Luteolibacter arcticus</name>
    <dbReference type="NCBI Taxonomy" id="1581411"/>
    <lineage>
        <taxon>Bacteria</taxon>
        <taxon>Pseudomonadati</taxon>
        <taxon>Verrucomicrobiota</taxon>
        <taxon>Verrucomicrobiia</taxon>
        <taxon>Verrucomicrobiales</taxon>
        <taxon>Verrucomicrobiaceae</taxon>
        <taxon>Luteolibacter</taxon>
    </lineage>
</organism>